<dbReference type="Proteomes" id="UP000828922">
    <property type="component" value="Linkage Group LG07"/>
</dbReference>
<name>A0ACB8HKU6_9BRYO</name>
<proteinExistence type="predicted"/>
<reference evidence="2" key="1">
    <citation type="journal article" date="2022" name="New Phytol.">
        <title>Phylogenomic structure and speciation in an emerging model: the Sphagnum magellanicum complex (Bryophyta).</title>
        <authorList>
            <person name="Shaw A.J."/>
            <person name="Piatkowski B."/>
            <person name="Duffy A.M."/>
            <person name="Aguero B."/>
            <person name="Imwattana K."/>
            <person name="Nieto-Lugilde M."/>
            <person name="Healey A."/>
            <person name="Weston D.J."/>
            <person name="Patel M.N."/>
            <person name="Schmutz J."/>
            <person name="Grimwood J."/>
            <person name="Yavitt J.B."/>
            <person name="Hassel K."/>
            <person name="Stenoien H.K."/>
            <person name="Flatberg K.I."/>
            <person name="Bickford C.P."/>
            <person name="Hicks K.A."/>
        </authorList>
    </citation>
    <scope>NUCLEOTIDE SEQUENCE [LARGE SCALE GENOMIC DNA]</scope>
</reference>
<sequence length="260" mass="29307">MAFLQLAEPRCHQLFLVASIPLAELGYWKCNGYYEKGRVSSSSFLLKILGSGIWRELWFQRWRHNSKPNSHQNFPTGRREYLPSTQPGARLPHFPIHMFCLNPPATSKEICSTLDLVSRGGNRMEFVLLVQSHRSGCCLGDAAITAGQAFGIWVKVVFIWPSGSYDGFLGKSHIHTESAELGKMSPDKDMFSNDNEATAVFEWSQRNKGCVLHAEEVGCGWQDIFGIPETGAILVRPDDHCMEVKSRTKSLFYSRTLFSL</sequence>
<accession>A0ACB8HKU6</accession>
<evidence type="ECO:0000313" key="2">
    <source>
        <dbReference type="Proteomes" id="UP000828922"/>
    </source>
</evidence>
<gene>
    <name evidence="1" type="ORF">CY35_07G052700</name>
</gene>
<keyword evidence="2" id="KW-1185">Reference proteome</keyword>
<comment type="caution">
    <text evidence="1">The sequence shown here is derived from an EMBL/GenBank/DDBJ whole genome shotgun (WGS) entry which is preliminary data.</text>
</comment>
<organism evidence="1 2">
    <name type="scientific">Sphagnum magellanicum</name>
    <dbReference type="NCBI Taxonomy" id="128215"/>
    <lineage>
        <taxon>Eukaryota</taxon>
        <taxon>Viridiplantae</taxon>
        <taxon>Streptophyta</taxon>
        <taxon>Embryophyta</taxon>
        <taxon>Bryophyta</taxon>
        <taxon>Sphagnophytina</taxon>
        <taxon>Sphagnopsida</taxon>
        <taxon>Sphagnales</taxon>
        <taxon>Sphagnaceae</taxon>
        <taxon>Sphagnum</taxon>
    </lineage>
</organism>
<protein>
    <submittedName>
        <fullName evidence="1">Uncharacterized protein</fullName>
    </submittedName>
</protein>
<evidence type="ECO:0000313" key="1">
    <source>
        <dbReference type="EMBL" id="KAH9556851.1"/>
    </source>
</evidence>
<dbReference type="EMBL" id="CM038913">
    <property type="protein sequence ID" value="KAH9556851.1"/>
    <property type="molecule type" value="Genomic_DNA"/>
</dbReference>